<comment type="caution">
    <text evidence="1">The sequence shown here is derived from an EMBL/GenBank/DDBJ whole genome shotgun (WGS) entry which is preliminary data.</text>
</comment>
<evidence type="ECO:0000313" key="2">
    <source>
        <dbReference type="Proteomes" id="UP000321635"/>
    </source>
</evidence>
<gene>
    <name evidence="1" type="ORF">ANI02nite_27440</name>
</gene>
<reference evidence="1 2" key="1">
    <citation type="submission" date="2019-07" db="EMBL/GenBank/DDBJ databases">
        <title>Whole genome shotgun sequence of Acetobacter nitrogenifigens NBRC 105050.</title>
        <authorList>
            <person name="Hosoyama A."/>
            <person name="Uohara A."/>
            <person name="Ohji S."/>
            <person name="Ichikawa N."/>
        </authorList>
    </citation>
    <scope>NUCLEOTIDE SEQUENCE [LARGE SCALE GENOMIC DNA]</scope>
    <source>
        <strain evidence="1 2">NBRC 105050</strain>
    </source>
</reference>
<keyword evidence="2" id="KW-1185">Reference proteome</keyword>
<dbReference type="AlphaFoldDB" id="A0A511XD33"/>
<sequence length="79" mass="8716">MAHHGVSFEREPPCSASWRKNASKARSVFWGAVVARNKGEAMPGLPLPEPEGTSNTYHEAQKGTSLFGSIPRRMLYESQ</sequence>
<organism evidence="1 2">
    <name type="scientific">Acetobacter nitrogenifigens DSM 23921 = NBRC 105050</name>
    <dbReference type="NCBI Taxonomy" id="1120919"/>
    <lineage>
        <taxon>Bacteria</taxon>
        <taxon>Pseudomonadati</taxon>
        <taxon>Pseudomonadota</taxon>
        <taxon>Alphaproteobacteria</taxon>
        <taxon>Acetobacterales</taxon>
        <taxon>Acetobacteraceae</taxon>
        <taxon>Acetobacter</taxon>
    </lineage>
</organism>
<dbReference type="EMBL" id="BJYF01000021">
    <property type="protein sequence ID" value="GEN60860.1"/>
    <property type="molecule type" value="Genomic_DNA"/>
</dbReference>
<dbReference type="STRING" id="1120919.GCA_000429165_02851"/>
<protein>
    <submittedName>
        <fullName evidence="1">Uncharacterized protein</fullName>
    </submittedName>
</protein>
<dbReference type="Proteomes" id="UP000321635">
    <property type="component" value="Unassembled WGS sequence"/>
</dbReference>
<evidence type="ECO:0000313" key="1">
    <source>
        <dbReference type="EMBL" id="GEN60860.1"/>
    </source>
</evidence>
<proteinExistence type="predicted"/>
<accession>A0A511XD33</accession>
<name>A0A511XD33_9PROT</name>